<name>A0ABU8BTD4_9RHOB</name>
<dbReference type="Proteomes" id="UP001431963">
    <property type="component" value="Unassembled WGS sequence"/>
</dbReference>
<protein>
    <submittedName>
        <fullName evidence="2">Peptidoglycan-binding domain-containing protein</fullName>
    </submittedName>
</protein>
<accession>A0ABU8BTD4</accession>
<comment type="caution">
    <text evidence="2">The sequence shown here is derived from an EMBL/GenBank/DDBJ whole genome shotgun (WGS) entry which is preliminary data.</text>
</comment>
<evidence type="ECO:0000259" key="1">
    <source>
        <dbReference type="Pfam" id="PF01471"/>
    </source>
</evidence>
<dbReference type="SUPFAM" id="SSF47090">
    <property type="entry name" value="PGBD-like"/>
    <property type="match status" value="1"/>
</dbReference>
<proteinExistence type="predicted"/>
<keyword evidence="3" id="KW-1185">Reference proteome</keyword>
<dbReference type="InterPro" id="IPR036366">
    <property type="entry name" value="PGBDSf"/>
</dbReference>
<evidence type="ECO:0000313" key="3">
    <source>
        <dbReference type="Proteomes" id="UP001431963"/>
    </source>
</evidence>
<organism evidence="2 3">
    <name type="scientific">Gemmobacter denitrificans</name>
    <dbReference type="NCBI Taxonomy" id="3123040"/>
    <lineage>
        <taxon>Bacteria</taxon>
        <taxon>Pseudomonadati</taxon>
        <taxon>Pseudomonadota</taxon>
        <taxon>Alphaproteobacteria</taxon>
        <taxon>Rhodobacterales</taxon>
        <taxon>Paracoccaceae</taxon>
        <taxon>Gemmobacter</taxon>
    </lineage>
</organism>
<dbReference type="InterPro" id="IPR036365">
    <property type="entry name" value="PGBD-like_sf"/>
</dbReference>
<dbReference type="Pfam" id="PF01471">
    <property type="entry name" value="PG_binding_1"/>
    <property type="match status" value="1"/>
</dbReference>
<evidence type="ECO:0000313" key="2">
    <source>
        <dbReference type="EMBL" id="MEH7827364.1"/>
    </source>
</evidence>
<sequence>MTDGEKLLKLARTRIGQKYVNVLVPKNNPDWSGPWDCAEFTSWLVWQIGGFLYGCTDPAGDPALTEAYTGAWQSDSATRGIRVPVAQAAATPGAFLLRYPPAPGKMGHIAVSDGEGHTVEAMGTAFGVRAGKVAGRVWDTGVLIPGFTYEAGAGVALPPLTTVIYRIGASGMKPAVTRRIQTALANLGFSPGPIDGEFGPNTAAAVQAFQAAKGLIRDGQVGPQTAKALKISLK</sequence>
<dbReference type="InterPro" id="IPR002477">
    <property type="entry name" value="Peptidoglycan-bd-like"/>
</dbReference>
<reference evidence="2" key="1">
    <citation type="submission" date="2024-02" db="EMBL/GenBank/DDBJ databases">
        <title>Genome sequences of strain Gemmobacter sp. JM10B15.</title>
        <authorList>
            <person name="Zhang M."/>
        </authorList>
    </citation>
    <scope>NUCLEOTIDE SEQUENCE</scope>
    <source>
        <strain evidence="2">JM10B15</strain>
    </source>
</reference>
<dbReference type="RefSeq" id="WP_335420085.1">
    <property type="nucleotide sequence ID" value="NZ_JBALHR010000002.1"/>
</dbReference>
<gene>
    <name evidence="2" type="ORF">V6590_04315</name>
</gene>
<dbReference type="Gene3D" id="3.90.1720.10">
    <property type="entry name" value="endopeptidase domain like (from Nostoc punctiforme)"/>
    <property type="match status" value="1"/>
</dbReference>
<dbReference type="Gene3D" id="1.10.101.10">
    <property type="entry name" value="PGBD-like superfamily/PGBD"/>
    <property type="match status" value="1"/>
</dbReference>
<dbReference type="EMBL" id="JBALHR010000002">
    <property type="protein sequence ID" value="MEH7827364.1"/>
    <property type="molecule type" value="Genomic_DNA"/>
</dbReference>
<feature type="domain" description="Peptidoglycan binding-like" evidence="1">
    <location>
        <begin position="178"/>
        <end position="229"/>
    </location>
</feature>